<dbReference type="PRINTS" id="PR00032">
    <property type="entry name" value="HTHARAC"/>
</dbReference>
<protein>
    <submittedName>
        <fullName evidence="7">AraC family transcriptional regulator</fullName>
    </submittedName>
</protein>
<dbReference type="PROSITE" id="PS01124">
    <property type="entry name" value="HTH_ARAC_FAMILY_2"/>
    <property type="match status" value="1"/>
</dbReference>
<evidence type="ECO:0000256" key="4">
    <source>
        <dbReference type="SAM" id="MobiDB-lite"/>
    </source>
</evidence>
<dbReference type="SUPFAM" id="SSF51182">
    <property type="entry name" value="RmlC-like cupins"/>
    <property type="match status" value="1"/>
</dbReference>
<name>A0ABU9DIM1_9BACL</name>
<organism evidence="7 8">
    <name type="scientific">Paenibacillus filicis</name>
    <dbReference type="NCBI Taxonomy" id="669464"/>
    <lineage>
        <taxon>Bacteria</taxon>
        <taxon>Bacillati</taxon>
        <taxon>Bacillota</taxon>
        <taxon>Bacilli</taxon>
        <taxon>Bacillales</taxon>
        <taxon>Paenibacillaceae</taxon>
        <taxon>Paenibacillus</taxon>
    </lineage>
</organism>
<dbReference type="Proteomes" id="UP001469365">
    <property type="component" value="Unassembled WGS sequence"/>
</dbReference>
<dbReference type="InterPro" id="IPR011051">
    <property type="entry name" value="RmlC_Cupin_sf"/>
</dbReference>
<dbReference type="SMART" id="SM00342">
    <property type="entry name" value="HTH_ARAC"/>
    <property type="match status" value="1"/>
</dbReference>
<keyword evidence="5" id="KW-1133">Transmembrane helix</keyword>
<dbReference type="InterPro" id="IPR018062">
    <property type="entry name" value="HTH_AraC-typ_CS"/>
</dbReference>
<dbReference type="Gene3D" id="2.60.120.10">
    <property type="entry name" value="Jelly Rolls"/>
    <property type="match status" value="1"/>
</dbReference>
<keyword evidence="5" id="KW-0812">Transmembrane</keyword>
<dbReference type="SUPFAM" id="SSF46689">
    <property type="entry name" value="Homeodomain-like"/>
    <property type="match status" value="2"/>
</dbReference>
<evidence type="ECO:0000313" key="8">
    <source>
        <dbReference type="Proteomes" id="UP001469365"/>
    </source>
</evidence>
<sequence>MNDTRPNLFIFPYTAFWIVLSGTAVIELNHTRYTLKQGDIVSIPSKSAQSWKEIGTGGPFHYLSFACEAKTGMVDFIRSYQFPEVVTDVDQVEIDRLVEEWRSLAWEYNEFLKRFDEKDIKSTEKVFISASMGKGISFPIFTLSTDQTVLYLRIRAKGTLWVQQLFQTLRSRLPDHPIAYDTRVFEVCAYVEQRLHDPPTLDEMASFVSLSKEHLRKLFQASYGLSPMQYVKHVRLQHARDLLLLTSFPIKDIASRIGYEDQHHFSRAFQQSEGMSPKEYRRRTLQGGRV</sequence>
<dbReference type="PANTHER" id="PTHR43280:SF2">
    <property type="entry name" value="HTH-TYPE TRANSCRIPTIONAL REGULATOR EXSA"/>
    <property type="match status" value="1"/>
</dbReference>
<feature type="domain" description="HTH araC/xylS-type" evidence="6">
    <location>
        <begin position="185"/>
        <end position="283"/>
    </location>
</feature>
<keyword evidence="5" id="KW-0472">Membrane</keyword>
<dbReference type="PROSITE" id="PS00041">
    <property type="entry name" value="HTH_ARAC_FAMILY_1"/>
    <property type="match status" value="1"/>
</dbReference>
<dbReference type="InterPro" id="IPR018060">
    <property type="entry name" value="HTH_AraC"/>
</dbReference>
<dbReference type="InterPro" id="IPR014710">
    <property type="entry name" value="RmlC-like_jellyroll"/>
</dbReference>
<dbReference type="InterPro" id="IPR009057">
    <property type="entry name" value="Homeodomain-like_sf"/>
</dbReference>
<keyword evidence="1" id="KW-0805">Transcription regulation</keyword>
<keyword evidence="3" id="KW-0804">Transcription</keyword>
<feature type="region of interest" description="Disordered" evidence="4">
    <location>
        <begin position="270"/>
        <end position="290"/>
    </location>
</feature>
<dbReference type="EMBL" id="JBBPCC010000004">
    <property type="protein sequence ID" value="MEK8127893.1"/>
    <property type="molecule type" value="Genomic_DNA"/>
</dbReference>
<dbReference type="InterPro" id="IPR020449">
    <property type="entry name" value="Tscrpt_reg_AraC-type_HTH"/>
</dbReference>
<proteinExistence type="predicted"/>
<evidence type="ECO:0000256" key="2">
    <source>
        <dbReference type="ARBA" id="ARBA00023125"/>
    </source>
</evidence>
<evidence type="ECO:0000259" key="6">
    <source>
        <dbReference type="PROSITE" id="PS01124"/>
    </source>
</evidence>
<evidence type="ECO:0000313" key="7">
    <source>
        <dbReference type="EMBL" id="MEK8127893.1"/>
    </source>
</evidence>
<comment type="caution">
    <text evidence="7">The sequence shown here is derived from an EMBL/GenBank/DDBJ whole genome shotgun (WGS) entry which is preliminary data.</text>
</comment>
<evidence type="ECO:0000256" key="5">
    <source>
        <dbReference type="SAM" id="Phobius"/>
    </source>
</evidence>
<evidence type="ECO:0000256" key="1">
    <source>
        <dbReference type="ARBA" id="ARBA00023015"/>
    </source>
</evidence>
<feature type="transmembrane region" description="Helical" evidence="5">
    <location>
        <begin position="6"/>
        <end position="26"/>
    </location>
</feature>
<keyword evidence="2" id="KW-0238">DNA-binding</keyword>
<gene>
    <name evidence="7" type="ORF">WMW72_08280</name>
</gene>
<accession>A0ABU9DIM1</accession>
<dbReference type="Pfam" id="PF12833">
    <property type="entry name" value="HTH_18"/>
    <property type="match status" value="1"/>
</dbReference>
<evidence type="ECO:0000256" key="3">
    <source>
        <dbReference type="ARBA" id="ARBA00023163"/>
    </source>
</evidence>
<keyword evidence="8" id="KW-1185">Reference proteome</keyword>
<dbReference type="Gene3D" id="1.10.10.60">
    <property type="entry name" value="Homeodomain-like"/>
    <property type="match status" value="2"/>
</dbReference>
<dbReference type="PANTHER" id="PTHR43280">
    <property type="entry name" value="ARAC-FAMILY TRANSCRIPTIONAL REGULATOR"/>
    <property type="match status" value="1"/>
</dbReference>
<reference evidence="7 8" key="1">
    <citation type="submission" date="2024-04" db="EMBL/GenBank/DDBJ databases">
        <title>draft genome sequnece of Paenibacillus filicis.</title>
        <authorList>
            <person name="Kim D.-U."/>
        </authorList>
    </citation>
    <scope>NUCLEOTIDE SEQUENCE [LARGE SCALE GENOMIC DNA]</scope>
    <source>
        <strain evidence="7 8">KACC14197</strain>
    </source>
</reference>